<dbReference type="EMBL" id="CSBK01003582">
    <property type="protein sequence ID" value="CPB04800.1"/>
    <property type="molecule type" value="Genomic_DNA"/>
</dbReference>
<name>A0A916LHK3_MYCTX</name>
<accession>A0A916LHK3</accession>
<gene>
    <name evidence="1" type="ORF">ERS007739_05027</name>
</gene>
<proteinExistence type="predicted"/>
<sequence>MVASAAAASGVEDQEELQFRCRPRVRYRSS</sequence>
<evidence type="ECO:0000313" key="1">
    <source>
        <dbReference type="EMBL" id="CPB04800.1"/>
    </source>
</evidence>
<comment type="caution">
    <text evidence="1">The sequence shown here is derived from an EMBL/GenBank/DDBJ whole genome shotgun (WGS) entry which is preliminary data.</text>
</comment>
<organism evidence="1 2">
    <name type="scientific">Mycobacterium tuberculosis</name>
    <dbReference type="NCBI Taxonomy" id="1773"/>
    <lineage>
        <taxon>Bacteria</taxon>
        <taxon>Bacillati</taxon>
        <taxon>Actinomycetota</taxon>
        <taxon>Actinomycetes</taxon>
        <taxon>Mycobacteriales</taxon>
        <taxon>Mycobacteriaceae</taxon>
        <taxon>Mycobacterium</taxon>
        <taxon>Mycobacterium tuberculosis complex</taxon>
    </lineage>
</organism>
<dbReference type="AlphaFoldDB" id="A0A916LHK3"/>
<protein>
    <submittedName>
        <fullName evidence="1">Uncharacterized protein</fullName>
    </submittedName>
</protein>
<reference evidence="2" key="1">
    <citation type="submission" date="2015-03" db="EMBL/GenBank/DDBJ databases">
        <authorList>
            <consortium name="Pathogen Informatics"/>
        </authorList>
    </citation>
    <scope>NUCLEOTIDE SEQUENCE [LARGE SCALE GENOMIC DNA]</scope>
    <source>
        <strain evidence="2">N09902308</strain>
    </source>
</reference>
<evidence type="ECO:0000313" key="2">
    <source>
        <dbReference type="Proteomes" id="UP000039021"/>
    </source>
</evidence>
<dbReference type="Proteomes" id="UP000039021">
    <property type="component" value="Unassembled WGS sequence"/>
</dbReference>